<dbReference type="PANTHER" id="PTHR22617">
    <property type="entry name" value="CHEMOTAXIS SENSOR HISTIDINE KINASE-RELATED"/>
    <property type="match status" value="1"/>
</dbReference>
<dbReference type="Pfam" id="PF01584">
    <property type="entry name" value="CheW"/>
    <property type="match status" value="1"/>
</dbReference>
<dbReference type="RefSeq" id="WP_014458457.1">
    <property type="nucleotide sequence ID" value="NZ_BCVB01000001.1"/>
</dbReference>
<dbReference type="KEGG" id="bmeg:BG04_1086"/>
<dbReference type="Proteomes" id="UP000031829">
    <property type="component" value="Chromosome"/>
</dbReference>
<dbReference type="HOGENOM" id="CLU_048995_3_0_9"/>
<dbReference type="Gene3D" id="2.40.50.180">
    <property type="entry name" value="CheA-289, Domain 4"/>
    <property type="match status" value="1"/>
</dbReference>
<dbReference type="AlphaFoldDB" id="A0A0B6ALV0"/>
<sequence>MKIIVFQLGDEEYGISVEEVQSIEKIQHITRVPGVKEYVKGVINLRGVITPIIDLRTRFNLQEQLNHELTRIIMVRLNDVEAGLIVDAANDVVDIDEKTIASVPETVEGTAVEYLNGVVKVDSRLIVLLNLPKVLSLEDHLQ</sequence>
<dbReference type="InterPro" id="IPR002545">
    <property type="entry name" value="CheW-lke_dom"/>
</dbReference>
<proteinExistence type="predicted"/>
<gene>
    <name evidence="1" type="ORF">BG04_1086</name>
</gene>
<dbReference type="EMBL" id="CP009920">
    <property type="protein sequence ID" value="AJI20804.1"/>
    <property type="molecule type" value="Genomic_DNA"/>
</dbReference>
<dbReference type="InterPro" id="IPR036061">
    <property type="entry name" value="CheW-like_dom_sf"/>
</dbReference>
<dbReference type="SUPFAM" id="SSF50341">
    <property type="entry name" value="CheW-like"/>
    <property type="match status" value="1"/>
</dbReference>
<dbReference type="GeneID" id="93644562"/>
<dbReference type="PANTHER" id="PTHR22617:SF23">
    <property type="entry name" value="CHEMOTAXIS PROTEIN CHEW"/>
    <property type="match status" value="1"/>
</dbReference>
<dbReference type="GO" id="GO:0006935">
    <property type="term" value="P:chemotaxis"/>
    <property type="evidence" value="ECO:0007669"/>
    <property type="project" value="InterPro"/>
</dbReference>
<organism evidence="1 2">
    <name type="scientific">Priestia megaterium (strain ATCC 14581 / DSM 32 / CCUG 1817 / JCM 2506 / NBRC 15308 / NCIMB 9376 / NCTC 10342 / NRRL B-14308 / VKM B-512 / Ford 19)</name>
    <name type="common">Bacillus megaterium</name>
    <dbReference type="NCBI Taxonomy" id="1348623"/>
    <lineage>
        <taxon>Bacteria</taxon>
        <taxon>Bacillati</taxon>
        <taxon>Bacillota</taxon>
        <taxon>Bacilli</taxon>
        <taxon>Bacillales</taxon>
        <taxon>Bacillaceae</taxon>
        <taxon>Priestia</taxon>
    </lineage>
</organism>
<dbReference type="Gene3D" id="2.30.30.40">
    <property type="entry name" value="SH3 Domains"/>
    <property type="match status" value="1"/>
</dbReference>
<evidence type="ECO:0000313" key="1">
    <source>
        <dbReference type="EMBL" id="AJI20804.1"/>
    </source>
</evidence>
<dbReference type="PROSITE" id="PS50851">
    <property type="entry name" value="CHEW"/>
    <property type="match status" value="1"/>
</dbReference>
<name>A0A0B6ALV0_PRIM2</name>
<dbReference type="InterPro" id="IPR039315">
    <property type="entry name" value="CheW"/>
</dbReference>
<dbReference type="GO" id="GO:0005829">
    <property type="term" value="C:cytosol"/>
    <property type="evidence" value="ECO:0007669"/>
    <property type="project" value="TreeGrafter"/>
</dbReference>
<dbReference type="SMART" id="SM00260">
    <property type="entry name" value="CheW"/>
    <property type="match status" value="1"/>
</dbReference>
<accession>A0A0B6ALV0</accession>
<dbReference type="GO" id="GO:0007165">
    <property type="term" value="P:signal transduction"/>
    <property type="evidence" value="ECO:0007669"/>
    <property type="project" value="InterPro"/>
</dbReference>
<protein>
    <submittedName>
        <fullName evidence="1">CheW-like domain protein</fullName>
    </submittedName>
</protein>
<evidence type="ECO:0000313" key="2">
    <source>
        <dbReference type="Proteomes" id="UP000031829"/>
    </source>
</evidence>
<reference evidence="1 2" key="1">
    <citation type="journal article" date="2015" name="Genome Announc.">
        <title>Complete genome sequences for 35 biothreat assay-relevant bacillus species.</title>
        <authorList>
            <person name="Johnson S.L."/>
            <person name="Daligault H.E."/>
            <person name="Davenport K.W."/>
            <person name="Jaissle J."/>
            <person name="Frey K.G."/>
            <person name="Ladner J.T."/>
            <person name="Broomall S.M."/>
            <person name="Bishop-Lilly K.A."/>
            <person name="Bruce D.C."/>
            <person name="Gibbons H.S."/>
            <person name="Coyne S.R."/>
            <person name="Lo C.C."/>
            <person name="Meincke L."/>
            <person name="Munk A.C."/>
            <person name="Koroleva G.I."/>
            <person name="Rosenzweig C.N."/>
            <person name="Palacios G.F."/>
            <person name="Redden C.L."/>
            <person name="Minogue T.D."/>
            <person name="Chain P.S."/>
        </authorList>
    </citation>
    <scope>NUCLEOTIDE SEQUENCE [LARGE SCALE GENOMIC DNA]</scope>
    <source>
        <strain evidence="2">ATCC 14581 / DSM 32 / JCM 2506 / NBRC 15308 / NCIMB 9376 / NCTC 10342 / NRRL B-14308 / VKM B-512</strain>
    </source>
</reference>